<keyword evidence="7 12" id="KW-0997">Cell inner membrane</keyword>
<evidence type="ECO:0000313" key="17">
    <source>
        <dbReference type="Proteomes" id="UP000248592"/>
    </source>
</evidence>
<evidence type="ECO:0000256" key="9">
    <source>
        <dbReference type="ARBA" id="ARBA00022748"/>
    </source>
</evidence>
<dbReference type="Proteomes" id="UP000251072">
    <property type="component" value="Unassembled WGS sequence"/>
</dbReference>
<dbReference type="GO" id="GO:0017004">
    <property type="term" value="P:cytochrome complex assembly"/>
    <property type="evidence" value="ECO:0007669"/>
    <property type="project" value="UniProtKB-KW"/>
</dbReference>
<evidence type="ECO:0000313" key="13">
    <source>
        <dbReference type="EMBL" id="AWW49280.1"/>
    </source>
</evidence>
<evidence type="ECO:0000256" key="6">
    <source>
        <dbReference type="ARBA" id="ARBA00022475"/>
    </source>
</evidence>
<keyword evidence="5 12" id="KW-0813">Transport</keyword>
<dbReference type="EMBL" id="JAANGI010000001">
    <property type="protein sequence ID" value="MBT8591916.1"/>
    <property type="molecule type" value="Genomic_DNA"/>
</dbReference>
<reference evidence="14" key="4">
    <citation type="journal article" date="2021" name="Genome Biol. Evol.">
        <title>Continental-Scale Gene Flow Prevents Allopatric Divergence of Pelagic Freshwater Bacteria.</title>
        <authorList>
            <person name="Hoetzinger M."/>
            <person name="Pitt A."/>
            <person name="Huemer A."/>
            <person name="Hahn M.W."/>
        </authorList>
    </citation>
    <scope>NUCLEOTIDE SEQUENCE</scope>
    <source>
        <strain evidence="15">AP-YLGG-20-G6</strain>
        <strain evidence="14">SM1-W8</strain>
    </source>
</reference>
<dbReference type="EMBL" id="QMCH01000002">
    <property type="protein sequence ID" value="RAZ42869.1"/>
    <property type="molecule type" value="Genomic_DNA"/>
</dbReference>
<evidence type="ECO:0000256" key="8">
    <source>
        <dbReference type="ARBA" id="ARBA00022692"/>
    </source>
</evidence>
<dbReference type="GeneID" id="66832703"/>
<dbReference type="EMBL" id="CP030085">
    <property type="protein sequence ID" value="AWW49280.1"/>
    <property type="molecule type" value="Genomic_DNA"/>
</dbReference>
<keyword evidence="8 12" id="KW-0812">Transmembrane</keyword>
<dbReference type="AlphaFoldDB" id="A0A2Z4JR93"/>
<keyword evidence="6 12" id="KW-1003">Cell membrane</keyword>
<dbReference type="RefSeq" id="WP_112204849.1">
    <property type="nucleotide sequence ID" value="NZ_CBCSBS010000001.1"/>
</dbReference>
<dbReference type="InterPro" id="IPR007078">
    <property type="entry name" value="Haem_export_protD_CcmD"/>
</dbReference>
<proteinExistence type="inferred from homology"/>
<keyword evidence="11 12" id="KW-0472">Membrane</keyword>
<comment type="subcellular location">
    <subcellularLocation>
        <location evidence="2 12">Cell inner membrane</location>
        <topology evidence="2 12">Single-pass membrane protein</topology>
    </subcellularLocation>
</comment>
<feature type="transmembrane region" description="Helical" evidence="12">
    <location>
        <begin position="16"/>
        <end position="36"/>
    </location>
</feature>
<dbReference type="GO" id="GO:0005886">
    <property type="term" value="C:plasma membrane"/>
    <property type="evidence" value="ECO:0007669"/>
    <property type="project" value="UniProtKB-SubCell"/>
</dbReference>
<dbReference type="OrthoDB" id="9815607at2"/>
<evidence type="ECO:0000256" key="7">
    <source>
        <dbReference type="ARBA" id="ARBA00022519"/>
    </source>
</evidence>
<evidence type="ECO:0000256" key="12">
    <source>
        <dbReference type="RuleBase" id="RU363101"/>
    </source>
</evidence>
<dbReference type="EMBL" id="JAANEY010000001">
    <property type="protein sequence ID" value="MBT8551212.1"/>
    <property type="molecule type" value="Genomic_DNA"/>
</dbReference>
<dbReference type="NCBIfam" id="TIGR03141">
    <property type="entry name" value="cytochro_ccmD"/>
    <property type="match status" value="1"/>
</dbReference>
<sequence length="62" mass="7141">MWNSASEFLAMGGYALYVWSSFGLCAIAFCIEVLMVRSQRKAILRRLKQELLADQFHQEGQQ</sequence>
<name>A0A2Z4JR93_9BURK</name>
<reference evidence="17" key="1">
    <citation type="submission" date="2018-06" db="EMBL/GenBank/DDBJ databases">
        <title>Description of a new Polynucleobacter species.</title>
        <authorList>
            <person name="Hahn M.W."/>
        </authorList>
    </citation>
    <scope>NUCLEOTIDE SEQUENCE [LARGE SCALE GENOMIC DNA]</scope>
    <source>
        <strain evidence="17">MG-25-Pas1-D2</strain>
    </source>
</reference>
<dbReference type="InterPro" id="IPR052075">
    <property type="entry name" value="Heme_exporter_D"/>
</dbReference>
<gene>
    <name evidence="13" type="primary">ccmD</name>
    <name evidence="16" type="ORF">DP176_03310</name>
    <name evidence="15" type="ORF">G6693_08265</name>
    <name evidence="14" type="ORF">G6731_04500</name>
    <name evidence="13" type="ORF">Pas1_02140</name>
</gene>
<evidence type="ECO:0000256" key="10">
    <source>
        <dbReference type="ARBA" id="ARBA00022989"/>
    </source>
</evidence>
<evidence type="ECO:0000313" key="18">
    <source>
        <dbReference type="Proteomes" id="UP000251072"/>
    </source>
</evidence>
<dbReference type="GO" id="GO:0015886">
    <property type="term" value="P:heme transport"/>
    <property type="evidence" value="ECO:0007669"/>
    <property type="project" value="InterPro"/>
</dbReference>
<dbReference type="Proteomes" id="UP000762271">
    <property type="component" value="Unassembled WGS sequence"/>
</dbReference>
<dbReference type="Pfam" id="PF04995">
    <property type="entry name" value="CcmD"/>
    <property type="match status" value="1"/>
</dbReference>
<evidence type="ECO:0000256" key="3">
    <source>
        <dbReference type="ARBA" id="ARBA00008741"/>
    </source>
</evidence>
<evidence type="ECO:0000313" key="16">
    <source>
        <dbReference type="EMBL" id="RAZ42869.1"/>
    </source>
</evidence>
<evidence type="ECO:0000256" key="11">
    <source>
        <dbReference type="ARBA" id="ARBA00023136"/>
    </source>
</evidence>
<evidence type="ECO:0000256" key="5">
    <source>
        <dbReference type="ARBA" id="ARBA00022448"/>
    </source>
</evidence>
<dbReference type="KEGG" id="poh:DPM16_06295"/>
<evidence type="ECO:0000256" key="2">
    <source>
        <dbReference type="ARBA" id="ARBA00004377"/>
    </source>
</evidence>
<keyword evidence="9 12" id="KW-0201">Cytochrome c-type biogenesis</keyword>
<protein>
    <recommendedName>
        <fullName evidence="4 12">Heme exporter protein D</fullName>
    </recommendedName>
</protein>
<reference evidence="13" key="3">
    <citation type="journal article" date="2019" name="Int. J. Syst. Evol. Microbiol.">
        <title>Polynucleobacter paneuropaeus sp. nov., characterized by six strains isolated from freshwater lakes located along a 3000 km north-south cross-section across Europe.</title>
        <authorList>
            <person name="Hoetzinger M."/>
            <person name="Schmidt J."/>
            <person name="Pitt A."/>
            <person name="Koll U."/>
            <person name="Lang E."/>
            <person name="Hahn M.W."/>
        </authorList>
    </citation>
    <scope>NUCLEOTIDE SEQUENCE</scope>
    <source>
        <strain evidence="13">MG-25-Pas1-D2</strain>
    </source>
</reference>
<evidence type="ECO:0000313" key="15">
    <source>
        <dbReference type="EMBL" id="MBT8591916.1"/>
    </source>
</evidence>
<accession>A0A2Z4JR93</accession>
<keyword evidence="18" id="KW-1185">Reference proteome</keyword>
<comment type="function">
    <text evidence="1 12">Required for the export of heme to the periplasm for the biogenesis of c-type cytochromes.</text>
</comment>
<evidence type="ECO:0000256" key="1">
    <source>
        <dbReference type="ARBA" id="ARBA00002442"/>
    </source>
</evidence>
<organism evidence="13 17">
    <name type="scientific">Polynucleobacter paneuropaeus</name>
    <dbReference type="NCBI Taxonomy" id="2527775"/>
    <lineage>
        <taxon>Bacteria</taxon>
        <taxon>Pseudomonadati</taxon>
        <taxon>Pseudomonadota</taxon>
        <taxon>Betaproteobacteria</taxon>
        <taxon>Burkholderiales</taxon>
        <taxon>Burkholderiaceae</taxon>
        <taxon>Polynucleobacter</taxon>
    </lineage>
</organism>
<comment type="similarity">
    <text evidence="3 12">Belongs to the CcmD/CycX/HelD family.</text>
</comment>
<dbReference type="PANTHER" id="PTHR37531:SF1">
    <property type="entry name" value="HEME EXPORTER PROTEIN D"/>
    <property type="match status" value="1"/>
</dbReference>
<reference evidence="16 18" key="2">
    <citation type="submission" date="2018-06" db="EMBL/GenBank/DDBJ databases">
        <title>Genome of strain Polynucleobacter sp. FUKU-NW-11.</title>
        <authorList>
            <person name="Hahn M.W."/>
        </authorList>
    </citation>
    <scope>NUCLEOTIDE SEQUENCE [LARGE SCALE GENOMIC DNA]</scope>
    <source>
        <strain evidence="16">FUKU-NW-11</strain>
        <strain evidence="18">FUKU-NW11</strain>
    </source>
</reference>
<dbReference type="Proteomes" id="UP000783102">
    <property type="component" value="Unassembled WGS sequence"/>
</dbReference>
<dbReference type="PANTHER" id="PTHR37531">
    <property type="entry name" value="HEME EXPORTER PROTEIN D"/>
    <property type="match status" value="1"/>
</dbReference>
<dbReference type="GO" id="GO:1903607">
    <property type="term" value="P:cytochrome c biosynthetic process"/>
    <property type="evidence" value="ECO:0007669"/>
    <property type="project" value="TreeGrafter"/>
</dbReference>
<evidence type="ECO:0000313" key="14">
    <source>
        <dbReference type="EMBL" id="MBT8551212.1"/>
    </source>
</evidence>
<keyword evidence="10 12" id="KW-1133">Transmembrane helix</keyword>
<dbReference type="Proteomes" id="UP000248592">
    <property type="component" value="Chromosome"/>
</dbReference>
<evidence type="ECO:0000256" key="4">
    <source>
        <dbReference type="ARBA" id="ARBA00016461"/>
    </source>
</evidence>